<proteinExistence type="predicted"/>
<dbReference type="EMBL" id="SCFR01000029">
    <property type="protein sequence ID" value="TFF64791.1"/>
    <property type="molecule type" value="Genomic_DNA"/>
</dbReference>
<organism evidence="1 2">
    <name type="scientific">Helcococcus ovis</name>
    <dbReference type="NCBI Taxonomy" id="72026"/>
    <lineage>
        <taxon>Bacteria</taxon>
        <taxon>Bacillati</taxon>
        <taxon>Bacillota</taxon>
        <taxon>Tissierellia</taxon>
        <taxon>Tissierellales</taxon>
        <taxon>Peptoniphilaceae</taxon>
        <taxon>Helcococcus</taxon>
    </lineage>
</organism>
<dbReference type="InterPro" id="IPR006901">
    <property type="entry name" value="TrmK"/>
</dbReference>
<evidence type="ECO:0000313" key="2">
    <source>
        <dbReference type="Proteomes" id="UP000297454"/>
    </source>
</evidence>
<dbReference type="GO" id="GO:0032259">
    <property type="term" value="P:methylation"/>
    <property type="evidence" value="ECO:0007669"/>
    <property type="project" value="UniProtKB-KW"/>
</dbReference>
<dbReference type="AlphaFoldDB" id="A0A4R9C0Y9"/>
<reference evidence="1 2" key="1">
    <citation type="submission" date="2019-01" db="EMBL/GenBank/DDBJ databases">
        <title>Draft Genome Sequences of Helcococcus ovis Strains Isolated from the Uterus and Vagina of Dairy Cows with Metritis.</title>
        <authorList>
            <person name="Cunha F."/>
            <person name="Jeon S.J."/>
            <person name="Kutzer P."/>
            <person name="Galvao K.N."/>
        </authorList>
    </citation>
    <scope>NUCLEOTIDE SEQUENCE [LARGE SCALE GENOMIC DNA]</scope>
    <source>
        <strain evidence="1 2">KG-37</strain>
    </source>
</reference>
<dbReference type="PANTHER" id="PTHR38451">
    <property type="entry name" value="TRNA (ADENINE(22)-N(1))-METHYLTRANSFERASE"/>
    <property type="match status" value="1"/>
</dbReference>
<comment type="caution">
    <text evidence="1">The sequence shown here is derived from an EMBL/GenBank/DDBJ whole genome shotgun (WGS) entry which is preliminary data.</text>
</comment>
<dbReference type="CDD" id="cd02440">
    <property type="entry name" value="AdoMet_MTases"/>
    <property type="match status" value="1"/>
</dbReference>
<keyword evidence="1" id="KW-0489">Methyltransferase</keyword>
<keyword evidence="2" id="KW-1185">Reference proteome</keyword>
<dbReference type="SUPFAM" id="SSF53335">
    <property type="entry name" value="S-adenosyl-L-methionine-dependent methyltransferases"/>
    <property type="match status" value="1"/>
</dbReference>
<dbReference type="RefSeq" id="WP_134743934.1">
    <property type="nucleotide sequence ID" value="NZ_JBFNGE010000076.1"/>
</dbReference>
<dbReference type="GO" id="GO:0160105">
    <property type="term" value="F:tRNA (adenine(22)-N1)-methyltransferase activity"/>
    <property type="evidence" value="ECO:0007669"/>
    <property type="project" value="InterPro"/>
</dbReference>
<dbReference type="Gene3D" id="3.40.50.150">
    <property type="entry name" value="Vaccinia Virus protein VP39"/>
    <property type="match status" value="1"/>
</dbReference>
<dbReference type="PANTHER" id="PTHR38451:SF1">
    <property type="entry name" value="TRNA (ADENINE(22)-N(1))-METHYLTRANSFERASE"/>
    <property type="match status" value="1"/>
</dbReference>
<dbReference type="PIRSF" id="PIRSF018637">
    <property type="entry name" value="TrmK"/>
    <property type="match status" value="1"/>
</dbReference>
<evidence type="ECO:0000313" key="1">
    <source>
        <dbReference type="EMBL" id="TFF64791.1"/>
    </source>
</evidence>
<protein>
    <submittedName>
        <fullName evidence="1">SAM-dependent methyltransferase</fullName>
    </submittedName>
</protein>
<dbReference type="Proteomes" id="UP000297454">
    <property type="component" value="Unassembled WGS sequence"/>
</dbReference>
<keyword evidence="1" id="KW-0808">Transferase</keyword>
<dbReference type="Pfam" id="PF12847">
    <property type="entry name" value="Methyltransf_18"/>
    <property type="match status" value="1"/>
</dbReference>
<accession>A0A4R9C0Y9</accession>
<name>A0A4R9C0Y9_9FIRM</name>
<gene>
    <name evidence="1" type="ORF">EQF91_07155</name>
</gene>
<sequence>MKRLDILVSYIDENKIVADVGADHGITSIKVYEEKNPKKVIATDISANSLQKLRDKLENNNYNIETIVTDGIYALNQEVNQIIISGMGGFLISEILERGIEVAKNSEKLILQPNNSQTHLRKWLHDNNFEIIDENICKEEGYFYNIIVAKFRKNELVEKYSKEEFYKYGKSNILNKDEITKEIIEIEIQDLKDVYTRIEKINTDKTNKRKSEILGKIKILEGLLCKFEK</sequence>
<dbReference type="InterPro" id="IPR029063">
    <property type="entry name" value="SAM-dependent_MTases_sf"/>
</dbReference>